<dbReference type="Gene3D" id="3.50.30.30">
    <property type="match status" value="1"/>
</dbReference>
<dbReference type="Pfam" id="PF04253">
    <property type="entry name" value="TFR_dimer"/>
    <property type="match status" value="1"/>
</dbReference>
<dbReference type="SUPFAM" id="SSF52025">
    <property type="entry name" value="PA domain"/>
    <property type="match status" value="1"/>
</dbReference>
<evidence type="ECO:0000313" key="5">
    <source>
        <dbReference type="EMBL" id="CAF9919469.1"/>
    </source>
</evidence>
<dbReference type="Pfam" id="PF02225">
    <property type="entry name" value="PA"/>
    <property type="match status" value="1"/>
</dbReference>
<proteinExistence type="inferred from homology"/>
<dbReference type="PANTHER" id="PTHR10404">
    <property type="entry name" value="N-ACETYLATED-ALPHA-LINKED ACIDIC DIPEPTIDASE"/>
    <property type="match status" value="1"/>
</dbReference>
<sequence length="689" mass="76605">MFSVGQRGSSNELFDPEQVRNFVQNRINTSYIRDNTDYLTRFDHVAGTEGNLFLGKWVEGIFRGAGLENVDMEQFDVYLNYPKKNGRRVAIVEPLEHAWEALLEEDYAYKVPPREQPFVFHGLSKTGNVSGPLIYVNYGSRKDFQDLADKGVNMTGSVALVRYYGTQTEPALKVKAAELAGAVGCIIYSDPAEDGVRQGKVYPNGRFMPGDGVQRGTVALTSWVAGDVLSSGFPSLPGESKRDPKEGTLGLVQIPSIPLAARDAQKLLEALKGHGYKLHKDWVGGLDLEYWSGDQFSPVVHLMNDQDEEERQPIYNVLGKITGIEQSEKSVIVGNHRDAWCFGAADPGSGTAIMLEIVRVFGALKSRGWRPLRTIEFASWDAEEYNLIGSTEHVEARIDDLRRDGFAYLNVDVGAVGDDFQAAGCPSFEPVLVKVLGRVGDPARNKTLYSVWKETNNRIRGLGAGSDYVAFQDMAGTSSLDLSFNGPAYPYHSCYDNFEWMTNFGDPGFQHHKALTEVLALLILELADSPILPLNNEIYATYIRGYVEELDHYVRAKGKEKHTLDLKPLQNAANVLHQAANQFHGWEKAWREVVIGQGGFESNAMAIKRISHNTRLADFDTELLDIDGGLPDREQYKHILFAPALWSGYDEATFPGVRDAIDDGKWELAQQQVQKAADILTSACKKLLH</sequence>
<comment type="caution">
    <text evidence="5">The sequence shown here is derived from an EMBL/GenBank/DDBJ whole genome shotgun (WGS) entry which is preliminary data.</text>
</comment>
<dbReference type="AlphaFoldDB" id="A0A8H3F9G9"/>
<dbReference type="PANTHER" id="PTHR10404:SF71">
    <property type="entry name" value="CARBOXYPEPTIDASE TRE2, PUTATIVE (AFU_ORTHOLOGUE AFUA_3G10650)-RELATED"/>
    <property type="match status" value="1"/>
</dbReference>
<evidence type="ECO:0000256" key="1">
    <source>
        <dbReference type="ARBA" id="ARBA00005634"/>
    </source>
</evidence>
<protein>
    <recommendedName>
        <fullName evidence="7">Glutamate carboxypeptidase</fullName>
    </recommendedName>
</protein>
<dbReference type="InterPro" id="IPR046450">
    <property type="entry name" value="PA_dom_sf"/>
</dbReference>
<dbReference type="Pfam" id="PF04389">
    <property type="entry name" value="Peptidase_M28"/>
    <property type="match status" value="1"/>
</dbReference>
<feature type="domain" description="Transferrin receptor-like dimerisation" evidence="3">
    <location>
        <begin position="564"/>
        <end position="687"/>
    </location>
</feature>
<name>A0A8H3F9G9_9LECA</name>
<organism evidence="5 6">
    <name type="scientific">Heterodermia speciosa</name>
    <dbReference type="NCBI Taxonomy" id="116794"/>
    <lineage>
        <taxon>Eukaryota</taxon>
        <taxon>Fungi</taxon>
        <taxon>Dikarya</taxon>
        <taxon>Ascomycota</taxon>
        <taxon>Pezizomycotina</taxon>
        <taxon>Lecanoromycetes</taxon>
        <taxon>OSLEUM clade</taxon>
        <taxon>Lecanoromycetidae</taxon>
        <taxon>Caliciales</taxon>
        <taxon>Physciaceae</taxon>
        <taxon>Heterodermia</taxon>
    </lineage>
</organism>
<dbReference type="Proteomes" id="UP000664521">
    <property type="component" value="Unassembled WGS sequence"/>
</dbReference>
<dbReference type="FunFam" id="3.40.630.10:FF:000101">
    <property type="entry name" value="N-acetylated alpha-linked acidic dipeptidase like 1"/>
    <property type="match status" value="1"/>
</dbReference>
<dbReference type="InterPro" id="IPR003137">
    <property type="entry name" value="PA_domain"/>
</dbReference>
<comment type="similarity">
    <text evidence="1">Belongs to the peptidase M28 family. M28B subfamily.</text>
</comment>
<evidence type="ECO:0000259" key="3">
    <source>
        <dbReference type="Pfam" id="PF04253"/>
    </source>
</evidence>
<dbReference type="InterPro" id="IPR036757">
    <property type="entry name" value="TFR-like_dimer_dom_sf"/>
</dbReference>
<dbReference type="SUPFAM" id="SSF47672">
    <property type="entry name" value="Transferrin receptor-like dimerisation domain"/>
    <property type="match status" value="1"/>
</dbReference>
<evidence type="ECO:0000259" key="2">
    <source>
        <dbReference type="Pfam" id="PF02225"/>
    </source>
</evidence>
<feature type="domain" description="PA" evidence="2">
    <location>
        <begin position="129"/>
        <end position="217"/>
    </location>
</feature>
<evidence type="ECO:0000313" key="6">
    <source>
        <dbReference type="Proteomes" id="UP000664521"/>
    </source>
</evidence>
<dbReference type="InterPro" id="IPR007484">
    <property type="entry name" value="Peptidase_M28"/>
</dbReference>
<dbReference type="Gene3D" id="1.20.930.40">
    <property type="entry name" value="Transferrin receptor-like, dimerisation domain"/>
    <property type="match status" value="1"/>
</dbReference>
<dbReference type="GO" id="GO:0004180">
    <property type="term" value="F:carboxypeptidase activity"/>
    <property type="evidence" value="ECO:0007669"/>
    <property type="project" value="TreeGrafter"/>
</dbReference>
<dbReference type="CDD" id="cd02121">
    <property type="entry name" value="PA_GCPII_like"/>
    <property type="match status" value="1"/>
</dbReference>
<evidence type="ECO:0000259" key="4">
    <source>
        <dbReference type="Pfam" id="PF04389"/>
    </source>
</evidence>
<dbReference type="Gene3D" id="3.40.630.10">
    <property type="entry name" value="Zn peptidases"/>
    <property type="match status" value="1"/>
</dbReference>
<dbReference type="SUPFAM" id="SSF53187">
    <property type="entry name" value="Zn-dependent exopeptidases"/>
    <property type="match status" value="1"/>
</dbReference>
<gene>
    <name evidence="5" type="ORF">HETSPECPRED_004010</name>
</gene>
<evidence type="ECO:0008006" key="7">
    <source>
        <dbReference type="Google" id="ProtNLM"/>
    </source>
</evidence>
<feature type="domain" description="Peptidase M28" evidence="4">
    <location>
        <begin position="316"/>
        <end position="499"/>
    </location>
</feature>
<accession>A0A8H3F9G9</accession>
<dbReference type="OrthoDB" id="5841748at2759"/>
<dbReference type="InterPro" id="IPR039373">
    <property type="entry name" value="Peptidase_M28B"/>
</dbReference>
<dbReference type="CDD" id="cd08022">
    <property type="entry name" value="M28_PSMA_like"/>
    <property type="match status" value="1"/>
</dbReference>
<keyword evidence="6" id="KW-1185">Reference proteome</keyword>
<reference evidence="5" key="1">
    <citation type="submission" date="2021-03" db="EMBL/GenBank/DDBJ databases">
        <authorList>
            <person name="Tagirdzhanova G."/>
        </authorList>
    </citation>
    <scope>NUCLEOTIDE SEQUENCE</scope>
</reference>
<dbReference type="InterPro" id="IPR007365">
    <property type="entry name" value="TFR-like_dimer_dom"/>
</dbReference>
<dbReference type="EMBL" id="CAJPDS010000024">
    <property type="protein sequence ID" value="CAF9919469.1"/>
    <property type="molecule type" value="Genomic_DNA"/>
</dbReference>